<comment type="caution">
    <text evidence="1">The sequence shown here is derived from an EMBL/GenBank/DDBJ whole genome shotgun (WGS) entry which is preliminary data.</text>
</comment>
<dbReference type="EMBL" id="JARQZJ010000121">
    <property type="protein sequence ID" value="KAK9888085.1"/>
    <property type="molecule type" value="Genomic_DNA"/>
</dbReference>
<protein>
    <submittedName>
        <fullName evidence="1">Uncharacterized protein</fullName>
    </submittedName>
</protein>
<evidence type="ECO:0000313" key="1">
    <source>
        <dbReference type="EMBL" id="KAK9888085.1"/>
    </source>
</evidence>
<keyword evidence="2" id="KW-1185">Reference proteome</keyword>
<name>A0AAW1V080_9CUCU</name>
<evidence type="ECO:0000313" key="2">
    <source>
        <dbReference type="Proteomes" id="UP001431783"/>
    </source>
</evidence>
<gene>
    <name evidence="1" type="ORF">WA026_000362</name>
</gene>
<proteinExistence type="predicted"/>
<sequence length="108" mass="11678">MIYSVQTFTNKANRKTLIRTKSALKCLSRLPILGVCIQATLSREALVNVAESAVADVSAMGVDRSKATRSPIAQDGFEHAPGKMTLASLTKLLSLFESSLESTLSTYR</sequence>
<accession>A0AAW1V080</accession>
<reference evidence="1 2" key="1">
    <citation type="submission" date="2023-03" db="EMBL/GenBank/DDBJ databases">
        <title>Genome insight into feeding habits of ladybird beetles.</title>
        <authorList>
            <person name="Li H.-S."/>
            <person name="Huang Y.-H."/>
            <person name="Pang H."/>
        </authorList>
    </citation>
    <scope>NUCLEOTIDE SEQUENCE [LARGE SCALE GENOMIC DNA]</scope>
    <source>
        <strain evidence="1">SYSU_2023b</strain>
        <tissue evidence="1">Whole body</tissue>
    </source>
</reference>
<dbReference type="AlphaFoldDB" id="A0AAW1V080"/>
<dbReference type="Proteomes" id="UP001431783">
    <property type="component" value="Unassembled WGS sequence"/>
</dbReference>
<organism evidence="1 2">
    <name type="scientific">Henosepilachna vigintioctopunctata</name>
    <dbReference type="NCBI Taxonomy" id="420089"/>
    <lineage>
        <taxon>Eukaryota</taxon>
        <taxon>Metazoa</taxon>
        <taxon>Ecdysozoa</taxon>
        <taxon>Arthropoda</taxon>
        <taxon>Hexapoda</taxon>
        <taxon>Insecta</taxon>
        <taxon>Pterygota</taxon>
        <taxon>Neoptera</taxon>
        <taxon>Endopterygota</taxon>
        <taxon>Coleoptera</taxon>
        <taxon>Polyphaga</taxon>
        <taxon>Cucujiformia</taxon>
        <taxon>Coccinelloidea</taxon>
        <taxon>Coccinellidae</taxon>
        <taxon>Epilachninae</taxon>
        <taxon>Epilachnini</taxon>
        <taxon>Henosepilachna</taxon>
    </lineage>
</organism>